<comment type="caution">
    <text evidence="2">The sequence shown here is derived from an EMBL/GenBank/DDBJ whole genome shotgun (WGS) entry which is preliminary data.</text>
</comment>
<evidence type="ECO:0000313" key="3">
    <source>
        <dbReference type="Proteomes" id="UP000758603"/>
    </source>
</evidence>
<dbReference type="Proteomes" id="UP000758603">
    <property type="component" value="Unassembled WGS sequence"/>
</dbReference>
<gene>
    <name evidence="2" type="ORF">BKA67DRAFT_170329</name>
</gene>
<accession>A0A9P9A090</accession>
<dbReference type="RefSeq" id="XP_045961058.1">
    <property type="nucleotide sequence ID" value="XM_046095219.1"/>
</dbReference>
<reference evidence="2" key="1">
    <citation type="journal article" date="2021" name="Nat. Commun.">
        <title>Genetic determinants of endophytism in the Arabidopsis root mycobiome.</title>
        <authorList>
            <person name="Mesny F."/>
            <person name="Miyauchi S."/>
            <person name="Thiergart T."/>
            <person name="Pickel B."/>
            <person name="Atanasova L."/>
            <person name="Karlsson M."/>
            <person name="Huettel B."/>
            <person name="Barry K.W."/>
            <person name="Haridas S."/>
            <person name="Chen C."/>
            <person name="Bauer D."/>
            <person name="Andreopoulos W."/>
            <person name="Pangilinan J."/>
            <person name="LaButti K."/>
            <person name="Riley R."/>
            <person name="Lipzen A."/>
            <person name="Clum A."/>
            <person name="Drula E."/>
            <person name="Henrissat B."/>
            <person name="Kohler A."/>
            <person name="Grigoriev I.V."/>
            <person name="Martin F.M."/>
            <person name="Hacquard S."/>
        </authorList>
    </citation>
    <scope>NUCLEOTIDE SEQUENCE</scope>
    <source>
        <strain evidence="2">MPI-SDFR-AT-0073</strain>
    </source>
</reference>
<evidence type="ECO:0008006" key="4">
    <source>
        <dbReference type="Google" id="ProtNLM"/>
    </source>
</evidence>
<dbReference type="AlphaFoldDB" id="A0A9P9A090"/>
<dbReference type="GeneID" id="70124112"/>
<proteinExistence type="predicted"/>
<keyword evidence="1" id="KW-0732">Signal</keyword>
<protein>
    <recommendedName>
        <fullName evidence="4">Cryptic loci regulator 2 N-terminal domain-containing protein</fullName>
    </recommendedName>
</protein>
<sequence>MFTATQVVLGWAICWGLDPSPYRRWPTEMESRRPLRERKPTVTVAVPVQGEDPSHHMLYAGALFEETLYTALLRVSRSPRACMCNRCGQGKRQSVLSQSTLSSTEYRYMPTLARLTHDGVHPDIQDNCSFNRNKPDGLAWVVAKVKSLILGASAAVSRFKHGTLI</sequence>
<name>A0A9P9A090_9PEZI</name>
<feature type="chain" id="PRO_5040281836" description="Cryptic loci regulator 2 N-terminal domain-containing protein" evidence="1">
    <location>
        <begin position="17"/>
        <end position="165"/>
    </location>
</feature>
<dbReference type="EMBL" id="JAGPXC010000002">
    <property type="protein sequence ID" value="KAH6656824.1"/>
    <property type="molecule type" value="Genomic_DNA"/>
</dbReference>
<keyword evidence="3" id="KW-1185">Reference proteome</keyword>
<evidence type="ECO:0000256" key="1">
    <source>
        <dbReference type="SAM" id="SignalP"/>
    </source>
</evidence>
<organism evidence="2 3">
    <name type="scientific">Truncatella angustata</name>
    <dbReference type="NCBI Taxonomy" id="152316"/>
    <lineage>
        <taxon>Eukaryota</taxon>
        <taxon>Fungi</taxon>
        <taxon>Dikarya</taxon>
        <taxon>Ascomycota</taxon>
        <taxon>Pezizomycotina</taxon>
        <taxon>Sordariomycetes</taxon>
        <taxon>Xylariomycetidae</taxon>
        <taxon>Amphisphaeriales</taxon>
        <taxon>Sporocadaceae</taxon>
        <taxon>Truncatella</taxon>
    </lineage>
</organism>
<evidence type="ECO:0000313" key="2">
    <source>
        <dbReference type="EMBL" id="KAH6656824.1"/>
    </source>
</evidence>
<feature type="signal peptide" evidence="1">
    <location>
        <begin position="1"/>
        <end position="16"/>
    </location>
</feature>